<feature type="domain" description="SHSP" evidence="3">
    <location>
        <begin position="31"/>
        <end position="143"/>
    </location>
</feature>
<gene>
    <name evidence="4" type="ORF">AWR27_13795</name>
</gene>
<sequence length="143" mass="15905">MATLVRYNPTPVFFDPFFGTRVVGRPVINRYRNTLTNQPAANVKETETAFHLALAVPGLKKDNLKISVENNTLTVAYQPEAQTAEKAGNSAHYEFGVQAFERRFRLPKTVNPDAITAAYTDGILALELPKVEEQKVVKEITIA</sequence>
<accession>A0A1P9WY33</accession>
<evidence type="ECO:0000256" key="1">
    <source>
        <dbReference type="PROSITE-ProRule" id="PRU00285"/>
    </source>
</evidence>
<evidence type="ECO:0000256" key="2">
    <source>
        <dbReference type="RuleBase" id="RU003616"/>
    </source>
</evidence>
<dbReference type="Proteomes" id="UP000187941">
    <property type="component" value="Chromosome"/>
</dbReference>
<name>A0A1P9WY33_9BACT</name>
<dbReference type="InterPro" id="IPR031107">
    <property type="entry name" value="Small_HSP"/>
</dbReference>
<dbReference type="InterPro" id="IPR008978">
    <property type="entry name" value="HSP20-like_chaperone"/>
</dbReference>
<dbReference type="STRING" id="1178516.AWR27_13795"/>
<dbReference type="PROSITE" id="PS01031">
    <property type="entry name" value="SHSP"/>
    <property type="match status" value="1"/>
</dbReference>
<protein>
    <submittedName>
        <fullName evidence="4">Heat-shock protein</fullName>
    </submittedName>
</protein>
<evidence type="ECO:0000313" key="5">
    <source>
        <dbReference type="Proteomes" id="UP000187941"/>
    </source>
</evidence>
<comment type="similarity">
    <text evidence="1 2">Belongs to the small heat shock protein (HSP20) family.</text>
</comment>
<organism evidence="4 5">
    <name type="scientific">Spirosoma montaniterrae</name>
    <dbReference type="NCBI Taxonomy" id="1178516"/>
    <lineage>
        <taxon>Bacteria</taxon>
        <taxon>Pseudomonadati</taxon>
        <taxon>Bacteroidota</taxon>
        <taxon>Cytophagia</taxon>
        <taxon>Cytophagales</taxon>
        <taxon>Cytophagaceae</taxon>
        <taxon>Spirosoma</taxon>
    </lineage>
</organism>
<dbReference type="PANTHER" id="PTHR11527">
    <property type="entry name" value="HEAT-SHOCK PROTEIN 20 FAMILY MEMBER"/>
    <property type="match status" value="1"/>
</dbReference>
<dbReference type="OrthoDB" id="9814487at2"/>
<proteinExistence type="inferred from homology"/>
<dbReference type="InterPro" id="IPR002068">
    <property type="entry name" value="A-crystallin/Hsp20_dom"/>
</dbReference>
<reference evidence="4 5" key="1">
    <citation type="submission" date="2016-01" db="EMBL/GenBank/DDBJ databases">
        <authorList>
            <person name="Oliw E.H."/>
        </authorList>
    </citation>
    <scope>NUCLEOTIDE SEQUENCE [LARGE SCALE GENOMIC DNA]</scope>
    <source>
        <strain evidence="4 5">DY10</strain>
    </source>
</reference>
<dbReference type="CDD" id="cd06464">
    <property type="entry name" value="ACD_sHsps-like"/>
    <property type="match status" value="1"/>
</dbReference>
<dbReference type="Pfam" id="PF00011">
    <property type="entry name" value="HSP20"/>
    <property type="match status" value="1"/>
</dbReference>
<dbReference type="Gene3D" id="2.60.40.790">
    <property type="match status" value="1"/>
</dbReference>
<keyword evidence="5" id="KW-1185">Reference proteome</keyword>
<dbReference type="RefSeq" id="WP_077131723.1">
    <property type="nucleotide sequence ID" value="NZ_CP014263.1"/>
</dbReference>
<dbReference type="AlphaFoldDB" id="A0A1P9WY33"/>
<evidence type="ECO:0000259" key="3">
    <source>
        <dbReference type="PROSITE" id="PS01031"/>
    </source>
</evidence>
<dbReference type="SUPFAM" id="SSF49764">
    <property type="entry name" value="HSP20-like chaperones"/>
    <property type="match status" value="1"/>
</dbReference>
<dbReference type="EMBL" id="CP014263">
    <property type="protein sequence ID" value="AQG80297.1"/>
    <property type="molecule type" value="Genomic_DNA"/>
</dbReference>
<dbReference type="KEGG" id="smon:AWR27_13795"/>
<evidence type="ECO:0000313" key="4">
    <source>
        <dbReference type="EMBL" id="AQG80297.1"/>
    </source>
</evidence>